<evidence type="ECO:0008006" key="3">
    <source>
        <dbReference type="Google" id="ProtNLM"/>
    </source>
</evidence>
<dbReference type="EMBL" id="BMSX01000018">
    <property type="protein sequence ID" value="GGR40668.1"/>
    <property type="molecule type" value="Genomic_DNA"/>
</dbReference>
<evidence type="ECO:0000313" key="1">
    <source>
        <dbReference type="EMBL" id="GGR40668.1"/>
    </source>
</evidence>
<dbReference type="PROSITE" id="PS51257">
    <property type="entry name" value="PROKAR_LIPOPROTEIN"/>
    <property type="match status" value="1"/>
</dbReference>
<dbReference type="AlphaFoldDB" id="A0A918FIM0"/>
<proteinExistence type="predicted"/>
<dbReference type="Gene3D" id="1.20.5.300">
    <property type="match status" value="1"/>
</dbReference>
<keyword evidence="2" id="KW-1185">Reference proteome</keyword>
<gene>
    <name evidence="1" type="ORF">GCM10010251_66870</name>
</gene>
<evidence type="ECO:0000313" key="2">
    <source>
        <dbReference type="Proteomes" id="UP000658320"/>
    </source>
</evidence>
<dbReference type="Proteomes" id="UP000658320">
    <property type="component" value="Unassembled WGS sequence"/>
</dbReference>
<accession>A0A918FIM0</accession>
<protein>
    <recommendedName>
        <fullName evidence="3">Secreted protein</fullName>
    </recommendedName>
</protein>
<name>A0A918FIM0_9ACTN</name>
<comment type="caution">
    <text evidence="1">The sequence shown here is derived from an EMBL/GenBank/DDBJ whole genome shotgun (WGS) entry which is preliminary data.</text>
</comment>
<organism evidence="1 2">
    <name type="scientific">Streptomyces aurantiogriseus</name>
    <dbReference type="NCBI Taxonomy" id="66870"/>
    <lineage>
        <taxon>Bacteria</taxon>
        <taxon>Bacillati</taxon>
        <taxon>Actinomycetota</taxon>
        <taxon>Actinomycetes</taxon>
        <taxon>Kitasatosporales</taxon>
        <taxon>Streptomycetaceae</taxon>
        <taxon>Streptomyces</taxon>
    </lineage>
</organism>
<reference evidence="1" key="1">
    <citation type="journal article" date="2014" name="Int. J. Syst. Evol. Microbiol.">
        <title>Complete genome sequence of Corynebacterium casei LMG S-19264T (=DSM 44701T), isolated from a smear-ripened cheese.</title>
        <authorList>
            <consortium name="US DOE Joint Genome Institute (JGI-PGF)"/>
            <person name="Walter F."/>
            <person name="Albersmeier A."/>
            <person name="Kalinowski J."/>
            <person name="Ruckert C."/>
        </authorList>
    </citation>
    <scope>NUCLEOTIDE SEQUENCE</scope>
    <source>
        <strain evidence="1">JCM 4346</strain>
    </source>
</reference>
<sequence>MSMAASRRHRGRRTAIAAATAAVALTVGLTTTGCDAVNKALDCVQTADAIADSVTELQQAVESASNDPTQLEESLDSIDKNLDQIGDKTDNADVNKAVDDLTKAVDNVRTAVKNGDETPDLSPVTDAAGELTKVCTP</sequence>
<reference evidence="1" key="2">
    <citation type="submission" date="2020-09" db="EMBL/GenBank/DDBJ databases">
        <authorList>
            <person name="Sun Q."/>
            <person name="Ohkuma M."/>
        </authorList>
    </citation>
    <scope>NUCLEOTIDE SEQUENCE</scope>
    <source>
        <strain evidence="1">JCM 4346</strain>
    </source>
</reference>